<evidence type="ECO:0000313" key="3">
    <source>
        <dbReference type="EMBL" id="KAK2947022.1"/>
    </source>
</evidence>
<organism evidence="3 4">
    <name type="scientific">Blattamonas nauphoetae</name>
    <dbReference type="NCBI Taxonomy" id="2049346"/>
    <lineage>
        <taxon>Eukaryota</taxon>
        <taxon>Metamonada</taxon>
        <taxon>Preaxostyla</taxon>
        <taxon>Oxymonadida</taxon>
        <taxon>Blattamonas</taxon>
    </lineage>
</organism>
<feature type="compositionally biased region" description="Basic and acidic residues" evidence="2">
    <location>
        <begin position="553"/>
        <end position="563"/>
    </location>
</feature>
<evidence type="ECO:0000256" key="1">
    <source>
        <dbReference type="SAM" id="Coils"/>
    </source>
</evidence>
<keyword evidence="1" id="KW-0175">Coiled coil</keyword>
<comment type="caution">
    <text evidence="3">The sequence shown here is derived from an EMBL/GenBank/DDBJ whole genome shotgun (WGS) entry which is preliminary data.</text>
</comment>
<dbReference type="Proteomes" id="UP001281761">
    <property type="component" value="Unassembled WGS sequence"/>
</dbReference>
<protein>
    <submittedName>
        <fullName evidence="3">Uncharacterized protein</fullName>
    </submittedName>
</protein>
<keyword evidence="4" id="KW-1185">Reference proteome</keyword>
<evidence type="ECO:0000313" key="4">
    <source>
        <dbReference type="Proteomes" id="UP001281761"/>
    </source>
</evidence>
<feature type="region of interest" description="Disordered" evidence="2">
    <location>
        <begin position="546"/>
        <end position="572"/>
    </location>
</feature>
<accession>A0ABQ9X8M4</accession>
<gene>
    <name evidence="3" type="ORF">BLNAU_18024</name>
</gene>
<name>A0ABQ9X8M4_9EUKA</name>
<proteinExistence type="predicted"/>
<feature type="coiled-coil region" evidence="1">
    <location>
        <begin position="1243"/>
        <end position="1270"/>
    </location>
</feature>
<sequence length="1490" mass="166568">MLNPVLDVSLEAKAVKFLEYVDPDDEDLADAYLGSFASSIDEYSIDYVQPIVVLTSSASQIITTAEMKMLTRLVENCSPKVRLALLHADLIPQLVSTLNPQSLSFAIAEDIHTCFLEIIINSVWLATPHGLSIQDNKDDYKRVGVHYTKHPSTSEHFELGLVEDEKLDRMEDGLLITRFLSLQRPRTLTPTSHSAPDSIESVLSLPTIACVSVLPVILKRWINSTNQHVDLDVPQPFRLSPQITHSPIQLHRRCSHTPCDPLQCLSVKWIVGVGRKERRQLLLTDVRSFVPTNDSWDPPRNLDQYHRQCQRGVHPSPRLRWPQRDRPVHSDIQQNHPRFGESHDQNYIITSHFSFPASVFVAFTVVVRDRIVHANRLDGDELRSFWTSWKVSELALNLSHSKSVVQQASGRLGFSLATARSVEANDRVGMDCGTARRCWHVNDLCAHSLLQRLVEADVIAQLHSALPQLSLSPADVPDIPVHLWITTCQSHLDKARTSKDSTATKPLPLMLHASTSKLISPLHRPSLFMICALTIILPSIPKPVLSMSSGPDKNQRRLDRDKTTPVAEPNSDAFGIRMTTIDKKADVDSSPTRSNLSSSQIQFSMPCSPFLNWDEKNKKSEVEKAVIFQSLIATIKLQPTFDDSLEAKAVKVLEYVTPDDQKSADAFLSRFGRNGDDYSAPFLQSLMVLITSARPVITTAAMKMLDSLIGRCSPNFHIHLVKADLIALLINTLYPQSITVTEAVDTNTSLLLSIAYSLWLATPRGLTRLGIEDRDEQQNVHETILKQVLVPSEKYICHLSTNRFSIVDGEQSYEFLELLARLLRICPYHQPTMDIVLRMPIFVTIPNCLTFFESDRSIWNFLDTMAYVRQERNEKDGELRLMGKTMDRMLRMEGFEDVIEEKLQNDEYGIKGRLLVISSIDLNKLLGMNIPLSSTDSIPSIGMLISSAQPVRHNTTILSLQHITQHSPERLPPHLELRELKPIDLGRAVTLASGGEMEIRAGAGMNVETTPVTLQIDQSLSNTRNDGSHMTVITSHFVSRRILLSVTRHAVRSVDETLLIQGASIPSSLLFLNSSPSPTTFCASDRFICQKGILPASMKVFDSLLANCSVDVRLVILNANLIPRINTSLHALSLSFAEQVDFNVGLVHIIKEIFSLATLHEPDRLLNEHPNEQRSIHRTVLEQILVPSEIYLRHLCEDHFSIVAGDGSKGHLLLLAQLHLVQAGIERELEMKLSSNLRDKETIQQLDMEVKKEKERTAQYENEMTTLRMTQTQPPLQPAPHSSGVRSNAALASSAARQETVGRTQIGAAAIEQLLFDQTDWTLSGNVFTKSRECYASLVSFEFGAVVARLSLTIRKGPSLWFTVGLISSKLSNEALTEYLPTLKGGAGWELHATCLYAMQNGFDTSYGYACLGGREGQRVVMEADEREGKRTLKLSQDGETQPVYFTNIPVPFRFAIHINNANDAVEIKSAEVVEKPQMDGETIAVAMDE</sequence>
<dbReference type="EMBL" id="JARBJD010000212">
    <property type="protein sequence ID" value="KAK2947022.1"/>
    <property type="molecule type" value="Genomic_DNA"/>
</dbReference>
<evidence type="ECO:0000256" key="2">
    <source>
        <dbReference type="SAM" id="MobiDB-lite"/>
    </source>
</evidence>
<reference evidence="3 4" key="1">
    <citation type="journal article" date="2022" name="bioRxiv">
        <title>Genomics of Preaxostyla Flagellates Illuminates Evolutionary Transitions and the Path Towards Mitochondrial Loss.</title>
        <authorList>
            <person name="Novak L.V.F."/>
            <person name="Treitli S.C."/>
            <person name="Pyrih J."/>
            <person name="Halakuc P."/>
            <person name="Pipaliya S.V."/>
            <person name="Vacek V."/>
            <person name="Brzon O."/>
            <person name="Soukal P."/>
            <person name="Eme L."/>
            <person name="Dacks J.B."/>
            <person name="Karnkowska A."/>
            <person name="Elias M."/>
            <person name="Hampl V."/>
        </authorList>
    </citation>
    <scope>NUCLEOTIDE SEQUENCE [LARGE SCALE GENOMIC DNA]</scope>
    <source>
        <strain evidence="3">NAU3</strain>
        <tissue evidence="3">Gut</tissue>
    </source>
</reference>